<dbReference type="Proteomes" id="UP000694864">
    <property type="component" value="Chromosome 9"/>
</dbReference>
<dbReference type="RefSeq" id="XP_019085341.1">
    <property type="nucleotide sequence ID" value="XM_019229796.1"/>
</dbReference>
<proteinExistence type="predicted"/>
<dbReference type="GeneID" id="109126315"/>
<gene>
    <name evidence="2" type="primary">LOC109126315</name>
</gene>
<reference evidence="2" key="2">
    <citation type="submission" date="2025-08" db="UniProtKB">
        <authorList>
            <consortium name="RefSeq"/>
        </authorList>
    </citation>
    <scope>IDENTIFICATION</scope>
    <source>
        <tissue evidence="2">Leaf</tissue>
    </source>
</reference>
<organism evidence="1 2">
    <name type="scientific">Camelina sativa</name>
    <name type="common">False flax</name>
    <name type="synonym">Myagrum sativum</name>
    <dbReference type="NCBI Taxonomy" id="90675"/>
    <lineage>
        <taxon>Eukaryota</taxon>
        <taxon>Viridiplantae</taxon>
        <taxon>Streptophyta</taxon>
        <taxon>Embryophyta</taxon>
        <taxon>Tracheophyta</taxon>
        <taxon>Spermatophyta</taxon>
        <taxon>Magnoliopsida</taxon>
        <taxon>eudicotyledons</taxon>
        <taxon>Gunneridae</taxon>
        <taxon>Pentapetalae</taxon>
        <taxon>rosids</taxon>
        <taxon>malvids</taxon>
        <taxon>Brassicales</taxon>
        <taxon>Brassicaceae</taxon>
        <taxon>Camelineae</taxon>
        <taxon>Camelina</taxon>
    </lineage>
</organism>
<protein>
    <submittedName>
        <fullName evidence="2">Uncharacterized protein LOC109126315</fullName>
    </submittedName>
</protein>
<keyword evidence="1" id="KW-1185">Reference proteome</keyword>
<sequence>MGDEKLNLAQSLLEGDTEAWFYWRQSLCTFSSWQKLKEALLFQFGEDDDPEKLRLQERNDRLIQQWRENKIRRDVTTIQQESIPSVAMSQETNTDERFHVQHQISPEQDDEIAEKKKEVDLCLGKITSQPSDIMQSQEVLNWNCNMNTSVTLISPRLIDSDFEKLQNDDLREVEASSVLVKLDNVVKNRNQEKKAIHNTESNQLESIPQVSHQLVELSHLQVTIPTLEPSLRIRNVYPSVLEDWPSASMRFNSSQCLECVNGKQCTHHVFDRLCERRNKLNQHKKLNLSRKSWMFKYKRKHERFVSFGEATGRKHRNRVLTIHQMFTAPLIREILHTEENKLVLEQLGDTLCEDDRVVLQSNIEATVS</sequence>
<name>A0ABM1QF03_CAMSA</name>
<evidence type="ECO:0000313" key="2">
    <source>
        <dbReference type="RefSeq" id="XP_019085341.1"/>
    </source>
</evidence>
<evidence type="ECO:0000313" key="1">
    <source>
        <dbReference type="Proteomes" id="UP000694864"/>
    </source>
</evidence>
<reference evidence="1" key="1">
    <citation type="journal article" date="2014" name="Nat. Commun.">
        <title>The emerging biofuel crop Camelina sativa retains a highly undifferentiated hexaploid genome structure.</title>
        <authorList>
            <person name="Kagale S."/>
            <person name="Koh C."/>
            <person name="Nixon J."/>
            <person name="Bollina V."/>
            <person name="Clarke W.E."/>
            <person name="Tuteja R."/>
            <person name="Spillane C."/>
            <person name="Robinson S.J."/>
            <person name="Links M.G."/>
            <person name="Clarke C."/>
            <person name="Higgins E.E."/>
            <person name="Huebert T."/>
            <person name="Sharpe A.G."/>
            <person name="Parkin I.A."/>
        </authorList>
    </citation>
    <scope>NUCLEOTIDE SEQUENCE [LARGE SCALE GENOMIC DNA]</scope>
    <source>
        <strain evidence="1">cv. DH55</strain>
    </source>
</reference>
<accession>A0ABM1QF03</accession>